<dbReference type="EMBL" id="CP022987">
    <property type="protein sequence ID" value="QAA94137.1"/>
    <property type="molecule type" value="Genomic_DNA"/>
</dbReference>
<accession>A0A410GCW3</accession>
<proteinExistence type="predicted"/>
<dbReference type="RefSeq" id="WP_128355140.1">
    <property type="nucleotide sequence ID" value="NZ_CP022987.1"/>
</dbReference>
<evidence type="ECO:0000256" key="1">
    <source>
        <dbReference type="SAM" id="Phobius"/>
    </source>
</evidence>
<gene>
    <name evidence="2" type="ORF">CKA81_10085</name>
</gene>
<feature type="transmembrane region" description="Helical" evidence="1">
    <location>
        <begin position="47"/>
        <end position="64"/>
    </location>
</feature>
<keyword evidence="1" id="KW-0472">Membrane</keyword>
<keyword evidence="1" id="KW-1133">Transmembrane helix</keyword>
<evidence type="ECO:0000313" key="2">
    <source>
        <dbReference type="EMBL" id="QAA94137.1"/>
    </source>
</evidence>
<protein>
    <submittedName>
        <fullName evidence="2">Uncharacterized protein</fullName>
    </submittedName>
</protein>
<keyword evidence="3" id="KW-1185">Reference proteome</keyword>
<dbReference type="OrthoDB" id="6902852at2"/>
<dbReference type="KEGG" id="pus:CKA81_10085"/>
<evidence type="ECO:0000313" key="3">
    <source>
        <dbReference type="Proteomes" id="UP000283474"/>
    </source>
</evidence>
<sequence>MKQHAKAEDSYRSHTNMRQMWLAPLLIAAITSVGLIAALVGDGWHDAVSWAALGVPVVLIAWKWRLG</sequence>
<keyword evidence="1" id="KW-0812">Transmembrane</keyword>
<name>A0A410GCW3_9BURK</name>
<dbReference type="Proteomes" id="UP000283474">
    <property type="component" value="Chromosome"/>
</dbReference>
<feature type="transmembrane region" description="Helical" evidence="1">
    <location>
        <begin position="21"/>
        <end position="41"/>
    </location>
</feature>
<reference evidence="2 3" key="1">
    <citation type="submission" date="2017-08" db="EMBL/GenBank/DDBJ databases">
        <authorList>
            <person name="Park S.-J."/>
            <person name="Kim H."/>
        </authorList>
    </citation>
    <scope>NUCLEOTIDE SEQUENCE [LARGE SCALE GENOMIC DNA]</scope>
    <source>
        <strain evidence="3">ye3</strain>
    </source>
</reference>
<dbReference type="AlphaFoldDB" id="A0A410GCW3"/>
<organism evidence="2 3">
    <name type="scientific">Pollutimonas thiosulfatoxidans</name>
    <dbReference type="NCBI Taxonomy" id="2028345"/>
    <lineage>
        <taxon>Bacteria</taxon>
        <taxon>Pseudomonadati</taxon>
        <taxon>Pseudomonadota</taxon>
        <taxon>Betaproteobacteria</taxon>
        <taxon>Burkholderiales</taxon>
        <taxon>Alcaligenaceae</taxon>
        <taxon>Pollutimonas</taxon>
    </lineage>
</organism>